<feature type="transmembrane region" description="Helical" evidence="8">
    <location>
        <begin position="254"/>
        <end position="277"/>
    </location>
</feature>
<feature type="transmembrane region" description="Helical" evidence="8">
    <location>
        <begin position="56"/>
        <end position="76"/>
    </location>
</feature>
<keyword evidence="5 8" id="KW-1133">Transmembrane helix</keyword>
<evidence type="ECO:0000256" key="6">
    <source>
        <dbReference type="ARBA" id="ARBA00023136"/>
    </source>
</evidence>
<feature type="transmembrane region" description="Helical" evidence="8">
    <location>
        <begin position="88"/>
        <end position="108"/>
    </location>
</feature>
<dbReference type="InterPro" id="IPR039859">
    <property type="entry name" value="PFA4/ZDH16/20/ERF2-like"/>
</dbReference>
<dbReference type="InterPro" id="IPR001594">
    <property type="entry name" value="Palmitoyltrfase_DHHC"/>
</dbReference>
<feature type="domain" description="Palmitoyltransferase DHHC" evidence="9">
    <location>
        <begin position="163"/>
        <end position="287"/>
    </location>
</feature>
<name>A0A484MRJ5_9ASTE</name>
<evidence type="ECO:0000256" key="5">
    <source>
        <dbReference type="ARBA" id="ARBA00022989"/>
    </source>
</evidence>
<dbReference type="OrthoDB" id="4096362at2759"/>
<keyword evidence="7 8" id="KW-0012">Acyltransferase</keyword>
<dbReference type="PANTHER" id="PTHR22883">
    <property type="entry name" value="ZINC FINGER DHHC DOMAIN CONTAINING PROTEIN"/>
    <property type="match status" value="1"/>
</dbReference>
<evidence type="ECO:0000313" key="11">
    <source>
        <dbReference type="Proteomes" id="UP000595140"/>
    </source>
</evidence>
<evidence type="ECO:0000256" key="7">
    <source>
        <dbReference type="ARBA" id="ARBA00023315"/>
    </source>
</evidence>
<dbReference type="GO" id="GO:0006612">
    <property type="term" value="P:protein targeting to membrane"/>
    <property type="evidence" value="ECO:0007669"/>
    <property type="project" value="TreeGrafter"/>
</dbReference>
<evidence type="ECO:0000313" key="10">
    <source>
        <dbReference type="EMBL" id="VFQ91129.1"/>
    </source>
</evidence>
<comment type="similarity">
    <text evidence="2 8">Belongs to the DHHC palmitoyltransferase family.</text>
</comment>
<dbReference type="Pfam" id="PF01529">
    <property type="entry name" value="DHHC"/>
    <property type="match status" value="1"/>
</dbReference>
<comment type="domain">
    <text evidence="8">The DHHC domain is required for palmitoyltransferase activity.</text>
</comment>
<dbReference type="AlphaFoldDB" id="A0A484MRJ5"/>
<dbReference type="GO" id="GO:0019706">
    <property type="term" value="F:protein-cysteine S-palmitoyltransferase activity"/>
    <property type="evidence" value="ECO:0007669"/>
    <property type="project" value="UniProtKB-EC"/>
</dbReference>
<dbReference type="PANTHER" id="PTHR22883:SF324">
    <property type="entry name" value="S-ACYLTRANSFERASE"/>
    <property type="match status" value="1"/>
</dbReference>
<evidence type="ECO:0000256" key="8">
    <source>
        <dbReference type="RuleBase" id="RU079119"/>
    </source>
</evidence>
<evidence type="ECO:0000256" key="3">
    <source>
        <dbReference type="ARBA" id="ARBA00022679"/>
    </source>
</evidence>
<dbReference type="GO" id="GO:0005783">
    <property type="term" value="C:endoplasmic reticulum"/>
    <property type="evidence" value="ECO:0007669"/>
    <property type="project" value="TreeGrafter"/>
</dbReference>
<evidence type="ECO:0000259" key="9">
    <source>
        <dbReference type="Pfam" id="PF01529"/>
    </source>
</evidence>
<evidence type="ECO:0000256" key="1">
    <source>
        <dbReference type="ARBA" id="ARBA00004127"/>
    </source>
</evidence>
<comment type="subcellular location">
    <subcellularLocation>
        <location evidence="1">Endomembrane system</location>
        <topology evidence="1">Multi-pass membrane protein</topology>
    </subcellularLocation>
</comment>
<organism evidence="10 11">
    <name type="scientific">Cuscuta campestris</name>
    <dbReference type="NCBI Taxonomy" id="132261"/>
    <lineage>
        <taxon>Eukaryota</taxon>
        <taxon>Viridiplantae</taxon>
        <taxon>Streptophyta</taxon>
        <taxon>Embryophyta</taxon>
        <taxon>Tracheophyta</taxon>
        <taxon>Spermatophyta</taxon>
        <taxon>Magnoliopsida</taxon>
        <taxon>eudicotyledons</taxon>
        <taxon>Gunneridae</taxon>
        <taxon>Pentapetalae</taxon>
        <taxon>asterids</taxon>
        <taxon>lamiids</taxon>
        <taxon>Solanales</taxon>
        <taxon>Convolvulaceae</taxon>
        <taxon>Cuscuteae</taxon>
        <taxon>Cuscuta</taxon>
        <taxon>Cuscuta subgen. Grammica</taxon>
        <taxon>Cuscuta sect. Cleistogrammica</taxon>
    </lineage>
</organism>
<dbReference type="EC" id="2.3.1.225" evidence="8"/>
<evidence type="ECO:0000256" key="4">
    <source>
        <dbReference type="ARBA" id="ARBA00022692"/>
    </source>
</evidence>
<keyword evidence="11" id="KW-1185">Reference proteome</keyword>
<proteinExistence type="inferred from homology"/>
<sequence>MYQTSSSNAPRRDLSTSNRMVDVNAVQTARLYQVWKGSNKFICGGRLIFGPDFRSISFTLFLILVPVLSFCVFVSQSLVNKLPHRIGYILQAVTILFTTYIIILLFVTSGRDPGIIPRNSRPPEPDEEVDTSSLSTDWAGSQSGISLPPTKSVTVNGIVVRVKYCQTCMLYRPPRCSHCSICNNCVERFDHHCPWVGQCIGRRNYRHFFMFVSSTSLLCIYIFSSCCVSIRLIMKAEDCSFWEAFAVSPCSGILIIYTFTVSWFVGGLTAFHIYLILTNQTTYENFRYRYERKMNPYNVGFAHNFKEIFCSKIPDSKNNFRAMVKVELPSSFNTSAYPSRATSPEMPNMSHNIDIEKRQGIEKGEFEDLRRQIRSMGDLERCEPHTLRNNKREHHKSTWEIGPDSHVMNVKFRDEDGIKH</sequence>
<feature type="transmembrane region" description="Helical" evidence="8">
    <location>
        <begin position="208"/>
        <end position="234"/>
    </location>
</feature>
<comment type="catalytic activity">
    <reaction evidence="8">
        <text>L-cysteinyl-[protein] + hexadecanoyl-CoA = S-hexadecanoyl-L-cysteinyl-[protein] + CoA</text>
        <dbReference type="Rhea" id="RHEA:36683"/>
        <dbReference type="Rhea" id="RHEA-COMP:10131"/>
        <dbReference type="Rhea" id="RHEA-COMP:11032"/>
        <dbReference type="ChEBI" id="CHEBI:29950"/>
        <dbReference type="ChEBI" id="CHEBI:57287"/>
        <dbReference type="ChEBI" id="CHEBI:57379"/>
        <dbReference type="ChEBI" id="CHEBI:74151"/>
        <dbReference type="EC" id="2.3.1.225"/>
    </reaction>
</comment>
<keyword evidence="3 8" id="KW-0808">Transferase</keyword>
<dbReference type="EMBL" id="OOIL02004257">
    <property type="protein sequence ID" value="VFQ91129.1"/>
    <property type="molecule type" value="Genomic_DNA"/>
</dbReference>
<reference evidence="10 11" key="1">
    <citation type="submission" date="2018-04" db="EMBL/GenBank/DDBJ databases">
        <authorList>
            <person name="Vogel A."/>
        </authorList>
    </citation>
    <scope>NUCLEOTIDE SEQUENCE [LARGE SCALE GENOMIC DNA]</scope>
</reference>
<dbReference type="Proteomes" id="UP000595140">
    <property type="component" value="Unassembled WGS sequence"/>
</dbReference>
<keyword evidence="4 8" id="KW-0812">Transmembrane</keyword>
<dbReference type="GO" id="GO:0005794">
    <property type="term" value="C:Golgi apparatus"/>
    <property type="evidence" value="ECO:0007669"/>
    <property type="project" value="TreeGrafter"/>
</dbReference>
<evidence type="ECO:0000256" key="2">
    <source>
        <dbReference type="ARBA" id="ARBA00008574"/>
    </source>
</evidence>
<gene>
    <name evidence="10" type="ORF">CCAM_LOCUS32905</name>
</gene>
<dbReference type="PROSITE" id="PS50216">
    <property type="entry name" value="DHHC"/>
    <property type="match status" value="1"/>
</dbReference>
<protein>
    <recommendedName>
        <fullName evidence="8">S-acyltransferase</fullName>
        <ecNumber evidence="8">2.3.1.225</ecNumber>
    </recommendedName>
    <alternativeName>
        <fullName evidence="8">Palmitoyltransferase</fullName>
    </alternativeName>
</protein>
<accession>A0A484MRJ5</accession>
<keyword evidence="6 8" id="KW-0472">Membrane</keyword>